<dbReference type="PANTHER" id="PTHR43281:SF1">
    <property type="entry name" value="FARNESYL DIPHOSPHATE SYNTHASE"/>
    <property type="match status" value="1"/>
</dbReference>
<evidence type="ECO:0000256" key="8">
    <source>
        <dbReference type="RuleBase" id="RU004466"/>
    </source>
</evidence>
<comment type="caution">
    <text evidence="10">The sequence shown here is derived from an EMBL/GenBank/DDBJ whole genome shotgun (WGS) entry which is preliminary data.</text>
</comment>
<evidence type="ECO:0000256" key="4">
    <source>
        <dbReference type="ARBA" id="ARBA00022723"/>
    </source>
</evidence>
<accession>A0A6C1KI41</accession>
<reference evidence="10 11" key="1">
    <citation type="submission" date="2019-05" db="EMBL/GenBank/DDBJ databases">
        <authorList>
            <person name="Zhou X."/>
        </authorList>
    </citation>
    <scope>NUCLEOTIDE SEQUENCE [LARGE SCALE GENOMIC DNA]</scope>
    <source>
        <strain evidence="10 11">DSM 432</strain>
    </source>
</reference>
<evidence type="ECO:0000256" key="9">
    <source>
        <dbReference type="SAM" id="MobiDB-lite"/>
    </source>
</evidence>
<dbReference type="GO" id="GO:0016114">
    <property type="term" value="P:terpenoid biosynthetic process"/>
    <property type="evidence" value="ECO:0007669"/>
    <property type="project" value="UniProtKB-ARBA"/>
</dbReference>
<dbReference type="SUPFAM" id="SSF48576">
    <property type="entry name" value="Terpenoid synthases"/>
    <property type="match status" value="1"/>
</dbReference>
<evidence type="ECO:0000256" key="2">
    <source>
        <dbReference type="ARBA" id="ARBA00006706"/>
    </source>
</evidence>
<keyword evidence="4" id="KW-0479">Metal-binding</keyword>
<evidence type="ECO:0000313" key="10">
    <source>
        <dbReference type="EMBL" id="TLX43958.1"/>
    </source>
</evidence>
<evidence type="ECO:0000256" key="1">
    <source>
        <dbReference type="ARBA" id="ARBA00001946"/>
    </source>
</evidence>
<sequence>MGKGGRDRRTSEGSHDALRPSSSQGASQGGSTLALAVAEPETSRAPDVRMHDLEEPPAAAFPPRSRDLSFLRAVIDRRLGLLVPPAASHPAVLHAAMRHILLSPGKRLRPLLTLAAAIQLNASEHAVLDFGCALEMIHASSLIVDDLPCMDDAAMRRAQPTTHVQYGEDVAVLASIGLLSRAFGVAAAAPGVSEHARLDAVAILSMAVGSLGLCGGQYDDLRPSPGRSLAATEDVNRRKTGVLFSAAVEIAGHVAAADETQLGHLKALAGHVGRAYQILDDILDASGSSASLGKDVGKDAHKATVIASLGAPRARKLLSEHLAGALTASKELGPNTDGQEPLRDFMTAAFGELMGPLAP</sequence>
<evidence type="ECO:0000313" key="11">
    <source>
        <dbReference type="Proteomes" id="UP000305131"/>
    </source>
</evidence>
<dbReference type="OrthoDB" id="9805316at2"/>
<dbReference type="GO" id="GO:0046872">
    <property type="term" value="F:metal ion binding"/>
    <property type="evidence" value="ECO:0007669"/>
    <property type="project" value="UniProtKB-KW"/>
</dbReference>
<feature type="compositionally biased region" description="Basic and acidic residues" evidence="9">
    <location>
        <begin position="41"/>
        <end position="50"/>
    </location>
</feature>
<dbReference type="InterPro" id="IPR000092">
    <property type="entry name" value="Polyprenyl_synt"/>
</dbReference>
<dbReference type="SFLD" id="SFLDS00005">
    <property type="entry name" value="Isoprenoid_Synthase_Type_I"/>
    <property type="match status" value="1"/>
</dbReference>
<keyword evidence="6" id="KW-0414">Isoprene biosynthesis</keyword>
<dbReference type="CDD" id="cd00685">
    <property type="entry name" value="Trans_IPPS_HT"/>
    <property type="match status" value="1"/>
</dbReference>
<dbReference type="InterPro" id="IPR008949">
    <property type="entry name" value="Isoprenoid_synthase_dom_sf"/>
</dbReference>
<feature type="region of interest" description="Disordered" evidence="9">
    <location>
        <begin position="1"/>
        <end position="50"/>
    </location>
</feature>
<dbReference type="Pfam" id="PF00348">
    <property type="entry name" value="polyprenyl_synt"/>
    <property type="match status" value="1"/>
</dbReference>
<dbReference type="Proteomes" id="UP000305131">
    <property type="component" value="Unassembled WGS sequence"/>
</dbReference>
<name>A0A6C1KI41_XANAU</name>
<organism evidence="10 11">
    <name type="scientific">Xanthobacter autotrophicus</name>
    <dbReference type="NCBI Taxonomy" id="280"/>
    <lineage>
        <taxon>Bacteria</taxon>
        <taxon>Pseudomonadati</taxon>
        <taxon>Pseudomonadota</taxon>
        <taxon>Alphaproteobacteria</taxon>
        <taxon>Hyphomicrobiales</taxon>
        <taxon>Xanthobacteraceae</taxon>
        <taxon>Xanthobacter</taxon>
    </lineage>
</organism>
<keyword evidence="3 8" id="KW-0808">Transferase</keyword>
<dbReference type="PROSITE" id="PS00444">
    <property type="entry name" value="POLYPRENYL_SYNTHASE_2"/>
    <property type="match status" value="1"/>
</dbReference>
<dbReference type="GO" id="GO:0004659">
    <property type="term" value="F:prenyltransferase activity"/>
    <property type="evidence" value="ECO:0007669"/>
    <property type="project" value="InterPro"/>
</dbReference>
<evidence type="ECO:0000256" key="3">
    <source>
        <dbReference type="ARBA" id="ARBA00022679"/>
    </source>
</evidence>
<dbReference type="Gene3D" id="1.10.600.10">
    <property type="entry name" value="Farnesyl Diphosphate Synthase"/>
    <property type="match status" value="1"/>
</dbReference>
<comment type="similarity">
    <text evidence="2 8">Belongs to the FPP/GGPP synthase family.</text>
</comment>
<gene>
    <name evidence="10" type="ORF">FBQ73_07660</name>
</gene>
<evidence type="ECO:0000256" key="7">
    <source>
        <dbReference type="ARBA" id="ARBA00069024"/>
    </source>
</evidence>
<feature type="compositionally biased region" description="Basic and acidic residues" evidence="9">
    <location>
        <begin position="1"/>
        <end position="18"/>
    </location>
</feature>
<dbReference type="PANTHER" id="PTHR43281">
    <property type="entry name" value="FARNESYL DIPHOSPHATE SYNTHASE"/>
    <property type="match status" value="1"/>
</dbReference>
<dbReference type="EMBL" id="VAUP01000015">
    <property type="protein sequence ID" value="TLX43958.1"/>
    <property type="molecule type" value="Genomic_DNA"/>
</dbReference>
<protein>
    <recommendedName>
        <fullName evidence="7">Probable farnesyl diphosphate synthase</fullName>
    </recommendedName>
</protein>
<dbReference type="AlphaFoldDB" id="A0A6C1KI41"/>
<dbReference type="FunFam" id="1.10.600.10:FF:000001">
    <property type="entry name" value="Geranylgeranyl diphosphate synthase"/>
    <property type="match status" value="1"/>
</dbReference>
<feature type="compositionally biased region" description="Low complexity" evidence="9">
    <location>
        <begin position="21"/>
        <end position="31"/>
    </location>
</feature>
<comment type="cofactor">
    <cofactor evidence="1">
        <name>Mg(2+)</name>
        <dbReference type="ChEBI" id="CHEBI:18420"/>
    </cofactor>
</comment>
<keyword evidence="5" id="KW-0460">Magnesium</keyword>
<proteinExistence type="inferred from homology"/>
<evidence type="ECO:0000256" key="6">
    <source>
        <dbReference type="ARBA" id="ARBA00023229"/>
    </source>
</evidence>
<dbReference type="InterPro" id="IPR033749">
    <property type="entry name" value="Polyprenyl_synt_CS"/>
</dbReference>
<evidence type="ECO:0000256" key="5">
    <source>
        <dbReference type="ARBA" id="ARBA00022842"/>
    </source>
</evidence>